<evidence type="ECO:0000256" key="3">
    <source>
        <dbReference type="ARBA" id="ARBA00022723"/>
    </source>
</evidence>
<dbReference type="PROSITE" id="PS51864">
    <property type="entry name" value="ASTACIN"/>
    <property type="match status" value="1"/>
</dbReference>
<dbReference type="AlphaFoldDB" id="A0A4Y2H576"/>
<keyword evidence="5" id="KW-0862">Zinc</keyword>
<dbReference type="InterPro" id="IPR001506">
    <property type="entry name" value="Peptidase_M12A"/>
</dbReference>
<evidence type="ECO:0000313" key="10">
    <source>
        <dbReference type="EMBL" id="GBM60319.1"/>
    </source>
</evidence>
<evidence type="ECO:0000256" key="7">
    <source>
        <dbReference type="PROSITE-ProRule" id="PRU01211"/>
    </source>
</evidence>
<dbReference type="PANTHER" id="PTHR10127:SF780">
    <property type="entry name" value="METALLOENDOPEPTIDASE"/>
    <property type="match status" value="1"/>
</dbReference>
<evidence type="ECO:0000313" key="11">
    <source>
        <dbReference type="Proteomes" id="UP000499080"/>
    </source>
</evidence>
<evidence type="ECO:0000256" key="2">
    <source>
        <dbReference type="ARBA" id="ARBA00022670"/>
    </source>
</evidence>
<keyword evidence="4" id="KW-0378">Hydrolase</keyword>
<organism evidence="10 11">
    <name type="scientific">Araneus ventricosus</name>
    <name type="common">Orbweaver spider</name>
    <name type="synonym">Epeira ventricosa</name>
    <dbReference type="NCBI Taxonomy" id="182803"/>
    <lineage>
        <taxon>Eukaryota</taxon>
        <taxon>Metazoa</taxon>
        <taxon>Ecdysozoa</taxon>
        <taxon>Arthropoda</taxon>
        <taxon>Chelicerata</taxon>
        <taxon>Arachnida</taxon>
        <taxon>Araneae</taxon>
        <taxon>Araneomorphae</taxon>
        <taxon>Entelegynae</taxon>
        <taxon>Araneoidea</taxon>
        <taxon>Araneidae</taxon>
        <taxon>Araneus</taxon>
    </lineage>
</organism>
<keyword evidence="11" id="KW-1185">Reference proteome</keyword>
<dbReference type="InterPro" id="IPR024079">
    <property type="entry name" value="MetalloPept_cat_dom_sf"/>
</dbReference>
<feature type="domain" description="Peptidase M12A" evidence="9">
    <location>
        <begin position="1"/>
        <end position="72"/>
    </location>
</feature>
<keyword evidence="3" id="KW-0479">Metal-binding</keyword>
<sequence>YKQNFEKNSVDEVENGNITYDYNSIMHYGAHNFAKNRSIPTIITLKENVTIGQRDGFSEKDVAKILERYGCGKERTDLTDKTTRNTPAQSTKNPAQSTKNPVESTKNPVESTKNPAQTTKDPVQTTKDPTQSTKNSAQLTKMTTL</sequence>
<evidence type="ECO:0000256" key="5">
    <source>
        <dbReference type="ARBA" id="ARBA00022833"/>
    </source>
</evidence>
<accession>A0A4Y2H576</accession>
<feature type="compositionally biased region" description="Basic and acidic residues" evidence="8">
    <location>
        <begin position="69"/>
        <end position="83"/>
    </location>
</feature>
<dbReference type="GO" id="GO:0046872">
    <property type="term" value="F:metal ion binding"/>
    <property type="evidence" value="ECO:0007669"/>
    <property type="project" value="UniProtKB-KW"/>
</dbReference>
<evidence type="ECO:0000256" key="8">
    <source>
        <dbReference type="SAM" id="MobiDB-lite"/>
    </source>
</evidence>
<dbReference type="Pfam" id="PF01400">
    <property type="entry name" value="Astacin"/>
    <property type="match status" value="1"/>
</dbReference>
<evidence type="ECO:0000256" key="4">
    <source>
        <dbReference type="ARBA" id="ARBA00022801"/>
    </source>
</evidence>
<dbReference type="SUPFAM" id="SSF55486">
    <property type="entry name" value="Metalloproteases ('zincins'), catalytic domain"/>
    <property type="match status" value="1"/>
</dbReference>
<dbReference type="Proteomes" id="UP000499080">
    <property type="component" value="Unassembled WGS sequence"/>
</dbReference>
<feature type="region of interest" description="Disordered" evidence="8">
    <location>
        <begin position="69"/>
        <end position="145"/>
    </location>
</feature>
<dbReference type="OrthoDB" id="291007at2759"/>
<dbReference type="GO" id="GO:0006508">
    <property type="term" value="P:proteolysis"/>
    <property type="evidence" value="ECO:0007669"/>
    <property type="project" value="UniProtKB-KW"/>
</dbReference>
<dbReference type="Gene3D" id="3.40.390.10">
    <property type="entry name" value="Collagenase (Catalytic Domain)"/>
    <property type="match status" value="1"/>
</dbReference>
<evidence type="ECO:0000256" key="1">
    <source>
        <dbReference type="ARBA" id="ARBA00001947"/>
    </source>
</evidence>
<feature type="non-terminal residue" evidence="10">
    <location>
        <position position="1"/>
    </location>
</feature>
<protein>
    <recommendedName>
        <fullName evidence="9">Peptidase M12A domain-containing protein</fullName>
    </recommendedName>
</protein>
<dbReference type="EMBL" id="BGPR01180261">
    <property type="protein sequence ID" value="GBM60319.1"/>
    <property type="molecule type" value="Genomic_DNA"/>
</dbReference>
<gene>
    <name evidence="10" type="ORF">AVEN_144487_1</name>
</gene>
<evidence type="ECO:0000259" key="9">
    <source>
        <dbReference type="PROSITE" id="PS51864"/>
    </source>
</evidence>
<reference evidence="10 11" key="1">
    <citation type="journal article" date="2019" name="Sci. Rep.">
        <title>Orb-weaving spider Araneus ventricosus genome elucidates the spidroin gene catalogue.</title>
        <authorList>
            <person name="Kono N."/>
            <person name="Nakamura H."/>
            <person name="Ohtoshi R."/>
            <person name="Moran D.A.P."/>
            <person name="Shinohara A."/>
            <person name="Yoshida Y."/>
            <person name="Fujiwara M."/>
            <person name="Mori M."/>
            <person name="Tomita M."/>
            <person name="Arakawa K."/>
        </authorList>
    </citation>
    <scope>NUCLEOTIDE SEQUENCE [LARGE SCALE GENOMIC DNA]</scope>
</reference>
<feature type="non-terminal residue" evidence="10">
    <location>
        <position position="145"/>
    </location>
</feature>
<evidence type="ECO:0000256" key="6">
    <source>
        <dbReference type="ARBA" id="ARBA00023049"/>
    </source>
</evidence>
<dbReference type="GO" id="GO:0004222">
    <property type="term" value="F:metalloendopeptidase activity"/>
    <property type="evidence" value="ECO:0007669"/>
    <property type="project" value="InterPro"/>
</dbReference>
<name>A0A4Y2H576_ARAVE</name>
<comment type="caution">
    <text evidence="10">The sequence shown here is derived from an EMBL/GenBank/DDBJ whole genome shotgun (WGS) entry which is preliminary data.</text>
</comment>
<dbReference type="PANTHER" id="PTHR10127">
    <property type="entry name" value="DISCOIDIN, CUB, EGF, LAMININ , AND ZINC METALLOPROTEASE DOMAIN CONTAINING"/>
    <property type="match status" value="1"/>
</dbReference>
<proteinExistence type="predicted"/>
<keyword evidence="2" id="KW-0645">Protease</keyword>
<comment type="caution">
    <text evidence="7">Lacks conserved residue(s) required for the propagation of feature annotation.</text>
</comment>
<keyword evidence="6" id="KW-0482">Metalloprotease</keyword>
<feature type="compositionally biased region" description="Polar residues" evidence="8">
    <location>
        <begin position="84"/>
        <end position="145"/>
    </location>
</feature>
<comment type="cofactor">
    <cofactor evidence="1">
        <name>Zn(2+)</name>
        <dbReference type="ChEBI" id="CHEBI:29105"/>
    </cofactor>
</comment>